<accession>A0AAD7T995</accession>
<feature type="compositionally biased region" description="Basic and acidic residues" evidence="1">
    <location>
        <begin position="199"/>
        <end position="219"/>
    </location>
</feature>
<reference evidence="2" key="1">
    <citation type="journal article" date="2023" name="Science">
        <title>Genome structures resolve the early diversification of teleost fishes.</title>
        <authorList>
            <person name="Parey E."/>
            <person name="Louis A."/>
            <person name="Montfort J."/>
            <person name="Bouchez O."/>
            <person name="Roques C."/>
            <person name="Iampietro C."/>
            <person name="Lluch J."/>
            <person name="Castinel A."/>
            <person name="Donnadieu C."/>
            <person name="Desvignes T."/>
            <person name="Floi Bucao C."/>
            <person name="Jouanno E."/>
            <person name="Wen M."/>
            <person name="Mejri S."/>
            <person name="Dirks R."/>
            <person name="Jansen H."/>
            <person name="Henkel C."/>
            <person name="Chen W.J."/>
            <person name="Zahm M."/>
            <person name="Cabau C."/>
            <person name="Klopp C."/>
            <person name="Thompson A.W."/>
            <person name="Robinson-Rechavi M."/>
            <person name="Braasch I."/>
            <person name="Lecointre G."/>
            <person name="Bobe J."/>
            <person name="Postlethwait J.H."/>
            <person name="Berthelot C."/>
            <person name="Roest Crollius H."/>
            <person name="Guiguen Y."/>
        </authorList>
    </citation>
    <scope>NUCLEOTIDE SEQUENCE</scope>
    <source>
        <strain evidence="2">NC1722</strain>
    </source>
</reference>
<feature type="region of interest" description="Disordered" evidence="1">
    <location>
        <begin position="378"/>
        <end position="405"/>
    </location>
</feature>
<feature type="compositionally biased region" description="Basic and acidic residues" evidence="1">
    <location>
        <begin position="383"/>
        <end position="392"/>
    </location>
</feature>
<sequence>MPVAVRTKSWEEHVTHRVALQYSFDDLDLHCCHGIVFDGRKSGTDVSKSERRERCASLPECCHELRADGLSFIQARMNTVDIDENANHPGPGHFLSMKCSTETLVNESDRNSINGSSNTGLVEPDWTSPPEAGPSYKDTPPAETLGDGADPRDDGSSSERGSERSDKSVRSPFEEGLAPVTGSDKASNNEGAVSPVFVDSEREGAGDRIDRSPNSDAIDVRPTEMLGNVSEDDDAIPYAARGHPESLPPCETELSLTTDKAIDKTVMGECHNVVSKTGMISDVALCEAMHFPPVLGDCKGANSNISMISEEPSSDAVDGQTRECDKPALRTDVVSEIQCYGEADCQKLSGELNNATSEMDIIGEVPHSGRNPIKVAEAEAEENDHKAEDGAVKLRKRKGSKEERERSHLDSMVLLIMKLDQLDQDIENALSATSSISNTPTVKRRNVHGTDPETINGGDPFHSTHQQKFIPHMIYSSLTSGPMTSIWSETQDWDNAAYFRKG</sequence>
<comment type="caution">
    <text evidence="2">The sequence shown here is derived from an EMBL/GenBank/DDBJ whole genome shotgun (WGS) entry which is preliminary data.</text>
</comment>
<protein>
    <submittedName>
        <fullName evidence="2">Uncharacterized protein</fullName>
    </submittedName>
</protein>
<feature type="compositionally biased region" description="Polar residues" evidence="1">
    <location>
        <begin position="108"/>
        <end position="120"/>
    </location>
</feature>
<keyword evidence="3" id="KW-1185">Reference proteome</keyword>
<organism evidence="2 3">
    <name type="scientific">Aldrovandia affinis</name>
    <dbReference type="NCBI Taxonomy" id="143900"/>
    <lineage>
        <taxon>Eukaryota</taxon>
        <taxon>Metazoa</taxon>
        <taxon>Chordata</taxon>
        <taxon>Craniata</taxon>
        <taxon>Vertebrata</taxon>
        <taxon>Euteleostomi</taxon>
        <taxon>Actinopterygii</taxon>
        <taxon>Neopterygii</taxon>
        <taxon>Teleostei</taxon>
        <taxon>Notacanthiformes</taxon>
        <taxon>Halosauridae</taxon>
        <taxon>Aldrovandia</taxon>
    </lineage>
</organism>
<evidence type="ECO:0000313" key="2">
    <source>
        <dbReference type="EMBL" id="KAJ8416498.1"/>
    </source>
</evidence>
<evidence type="ECO:0000256" key="1">
    <source>
        <dbReference type="SAM" id="MobiDB-lite"/>
    </source>
</evidence>
<feature type="compositionally biased region" description="Basic and acidic residues" evidence="1">
    <location>
        <begin position="149"/>
        <end position="173"/>
    </location>
</feature>
<dbReference type="Proteomes" id="UP001221898">
    <property type="component" value="Unassembled WGS sequence"/>
</dbReference>
<evidence type="ECO:0000313" key="3">
    <source>
        <dbReference type="Proteomes" id="UP001221898"/>
    </source>
</evidence>
<proteinExistence type="predicted"/>
<gene>
    <name evidence="2" type="ORF">AAFF_G00357860</name>
</gene>
<name>A0AAD7T995_9TELE</name>
<dbReference type="AlphaFoldDB" id="A0AAD7T995"/>
<dbReference type="EMBL" id="JAINUG010000006">
    <property type="protein sequence ID" value="KAJ8416498.1"/>
    <property type="molecule type" value="Genomic_DNA"/>
</dbReference>
<feature type="region of interest" description="Disordered" evidence="1">
    <location>
        <begin position="440"/>
        <end position="460"/>
    </location>
</feature>
<feature type="region of interest" description="Disordered" evidence="1">
    <location>
        <begin position="108"/>
        <end position="219"/>
    </location>
</feature>